<organism evidence="1">
    <name type="scientific">Arundo donax</name>
    <name type="common">Giant reed</name>
    <name type="synonym">Donax arundinaceus</name>
    <dbReference type="NCBI Taxonomy" id="35708"/>
    <lineage>
        <taxon>Eukaryota</taxon>
        <taxon>Viridiplantae</taxon>
        <taxon>Streptophyta</taxon>
        <taxon>Embryophyta</taxon>
        <taxon>Tracheophyta</taxon>
        <taxon>Spermatophyta</taxon>
        <taxon>Magnoliopsida</taxon>
        <taxon>Liliopsida</taxon>
        <taxon>Poales</taxon>
        <taxon>Poaceae</taxon>
        <taxon>PACMAD clade</taxon>
        <taxon>Arundinoideae</taxon>
        <taxon>Arundineae</taxon>
        <taxon>Arundo</taxon>
    </lineage>
</organism>
<accession>A0A0A8ZXZ6</accession>
<proteinExistence type="predicted"/>
<sequence>MMIIKLRLFLRN</sequence>
<evidence type="ECO:0000313" key="1">
    <source>
        <dbReference type="EMBL" id="JAD44274.1"/>
    </source>
</evidence>
<reference evidence="1" key="2">
    <citation type="journal article" date="2015" name="Data Brief">
        <title>Shoot transcriptome of the giant reed, Arundo donax.</title>
        <authorList>
            <person name="Barrero R.A."/>
            <person name="Guerrero F.D."/>
            <person name="Moolhuijzen P."/>
            <person name="Goolsby J.A."/>
            <person name="Tidwell J."/>
            <person name="Bellgard S.E."/>
            <person name="Bellgard M.I."/>
        </authorList>
    </citation>
    <scope>NUCLEOTIDE SEQUENCE</scope>
    <source>
        <tissue evidence="1">Shoot tissue taken approximately 20 cm above the soil surface</tissue>
    </source>
</reference>
<dbReference type="EMBL" id="GBRH01253621">
    <property type="protein sequence ID" value="JAD44274.1"/>
    <property type="molecule type" value="Transcribed_RNA"/>
</dbReference>
<name>A0A0A8ZXZ6_ARUDO</name>
<protein>
    <submittedName>
        <fullName evidence="1">Uncharacterized protein</fullName>
    </submittedName>
</protein>
<reference evidence="1" key="1">
    <citation type="submission" date="2014-09" db="EMBL/GenBank/DDBJ databases">
        <authorList>
            <person name="Magalhaes I.L.F."/>
            <person name="Oliveira U."/>
            <person name="Santos F.R."/>
            <person name="Vidigal T.H.D.A."/>
            <person name="Brescovit A.D."/>
            <person name="Santos A.J."/>
        </authorList>
    </citation>
    <scope>NUCLEOTIDE SEQUENCE</scope>
    <source>
        <tissue evidence="1">Shoot tissue taken approximately 20 cm above the soil surface</tissue>
    </source>
</reference>